<name>A0A151WX23_9HYME</name>
<reference evidence="2 3" key="1">
    <citation type="submission" date="2015-09" db="EMBL/GenBank/DDBJ databases">
        <title>Trachymyrmex zeteki WGS genome.</title>
        <authorList>
            <person name="Nygaard S."/>
            <person name="Hu H."/>
            <person name="Boomsma J."/>
            <person name="Zhang G."/>
        </authorList>
    </citation>
    <scope>NUCLEOTIDE SEQUENCE [LARGE SCALE GENOMIC DNA]</scope>
    <source>
        <strain evidence="2">Tzet28-1</strain>
        <tissue evidence="2">Whole body</tissue>
    </source>
</reference>
<evidence type="ECO:0000313" key="3">
    <source>
        <dbReference type="Proteomes" id="UP000075809"/>
    </source>
</evidence>
<keyword evidence="1" id="KW-0812">Transmembrane</keyword>
<accession>A0A151WX23</accession>
<evidence type="ECO:0000313" key="2">
    <source>
        <dbReference type="EMBL" id="KYQ52366.1"/>
    </source>
</evidence>
<feature type="non-terminal residue" evidence="2">
    <location>
        <position position="1"/>
    </location>
</feature>
<sequence length="70" mass="8152">LHVTLSLAYRAWCGVAWRGLAWLGLAWLGLAWLGLAWREKQRVDRVHSMHIIHINECYLSTIHVSRLKDC</sequence>
<dbReference type="AlphaFoldDB" id="A0A151WX23"/>
<keyword evidence="1" id="KW-0472">Membrane</keyword>
<protein>
    <submittedName>
        <fullName evidence="2">Uncharacterized protein</fullName>
    </submittedName>
</protein>
<organism evidence="2 3">
    <name type="scientific">Mycetomoellerius zeteki</name>
    <dbReference type="NCBI Taxonomy" id="64791"/>
    <lineage>
        <taxon>Eukaryota</taxon>
        <taxon>Metazoa</taxon>
        <taxon>Ecdysozoa</taxon>
        <taxon>Arthropoda</taxon>
        <taxon>Hexapoda</taxon>
        <taxon>Insecta</taxon>
        <taxon>Pterygota</taxon>
        <taxon>Neoptera</taxon>
        <taxon>Endopterygota</taxon>
        <taxon>Hymenoptera</taxon>
        <taxon>Apocrita</taxon>
        <taxon>Aculeata</taxon>
        <taxon>Formicoidea</taxon>
        <taxon>Formicidae</taxon>
        <taxon>Myrmicinae</taxon>
        <taxon>Mycetomoellerius</taxon>
    </lineage>
</organism>
<evidence type="ECO:0000256" key="1">
    <source>
        <dbReference type="SAM" id="Phobius"/>
    </source>
</evidence>
<keyword evidence="3" id="KW-1185">Reference proteome</keyword>
<proteinExistence type="predicted"/>
<keyword evidence="1" id="KW-1133">Transmembrane helix</keyword>
<dbReference type="Proteomes" id="UP000075809">
    <property type="component" value="Unassembled WGS sequence"/>
</dbReference>
<gene>
    <name evidence="2" type="ORF">ALC60_08529</name>
</gene>
<dbReference type="EMBL" id="KQ982684">
    <property type="protein sequence ID" value="KYQ52366.1"/>
    <property type="molecule type" value="Genomic_DNA"/>
</dbReference>
<feature type="transmembrane region" description="Helical" evidence="1">
    <location>
        <begin position="20"/>
        <end position="37"/>
    </location>
</feature>